<feature type="signal peptide" evidence="2">
    <location>
        <begin position="1"/>
        <end position="17"/>
    </location>
</feature>
<organism evidence="3 4">
    <name type="scientific">Mycena metata</name>
    <dbReference type="NCBI Taxonomy" id="1033252"/>
    <lineage>
        <taxon>Eukaryota</taxon>
        <taxon>Fungi</taxon>
        <taxon>Dikarya</taxon>
        <taxon>Basidiomycota</taxon>
        <taxon>Agaricomycotina</taxon>
        <taxon>Agaricomycetes</taxon>
        <taxon>Agaricomycetidae</taxon>
        <taxon>Agaricales</taxon>
        <taxon>Marasmiineae</taxon>
        <taxon>Mycenaceae</taxon>
        <taxon>Mycena</taxon>
    </lineage>
</organism>
<dbReference type="PROSITE" id="PS51367">
    <property type="entry name" value="THAUMATIN_2"/>
    <property type="match status" value="1"/>
</dbReference>
<dbReference type="SUPFAM" id="SSF49870">
    <property type="entry name" value="Osmotin, thaumatin-like protein"/>
    <property type="match status" value="1"/>
</dbReference>
<dbReference type="AlphaFoldDB" id="A0AAD7NXC3"/>
<feature type="disulfide bond" evidence="1">
    <location>
        <begin position="27"/>
        <end position="249"/>
    </location>
</feature>
<name>A0AAD7NXC3_9AGAR</name>
<dbReference type="Proteomes" id="UP001215598">
    <property type="component" value="Unassembled WGS sequence"/>
</dbReference>
<feature type="disulfide bond" evidence="1">
    <location>
        <begin position="156"/>
        <end position="173"/>
    </location>
</feature>
<keyword evidence="4" id="KW-1185">Reference proteome</keyword>
<feature type="disulfide bond" evidence="1">
    <location>
        <begin position="91"/>
        <end position="97"/>
    </location>
</feature>
<dbReference type="SMART" id="SM00205">
    <property type="entry name" value="THN"/>
    <property type="match status" value="1"/>
</dbReference>
<feature type="disulfide bond" evidence="1">
    <location>
        <begin position="148"/>
        <end position="218"/>
    </location>
</feature>
<feature type="disulfide bond" evidence="1">
    <location>
        <begin position="143"/>
        <end position="236"/>
    </location>
</feature>
<feature type="disulfide bond" evidence="1">
    <location>
        <begin position="193"/>
        <end position="203"/>
    </location>
</feature>
<evidence type="ECO:0000256" key="1">
    <source>
        <dbReference type="PIRSR" id="PIRSR002703-1"/>
    </source>
</evidence>
<dbReference type="PRINTS" id="PR00347">
    <property type="entry name" value="THAUMATIN"/>
</dbReference>
<comment type="caution">
    <text evidence="3">The sequence shown here is derived from an EMBL/GenBank/DDBJ whole genome shotgun (WGS) entry which is preliminary data.</text>
</comment>
<proteinExistence type="predicted"/>
<gene>
    <name evidence="3" type="ORF">B0H16DRAFT_1829801</name>
</gene>
<protein>
    <submittedName>
        <fullName evidence="3">Osmotin thaumatin-like protein</fullName>
    </submittedName>
</protein>
<feature type="disulfide bond" evidence="1">
    <location>
        <begin position="177"/>
        <end position="192"/>
    </location>
</feature>
<dbReference type="PIRSF" id="PIRSF002703">
    <property type="entry name" value="Thaumatin"/>
    <property type="match status" value="1"/>
</dbReference>
<keyword evidence="1" id="KW-1015">Disulfide bond</keyword>
<feature type="chain" id="PRO_5042033584" evidence="2">
    <location>
        <begin position="18"/>
        <end position="250"/>
    </location>
</feature>
<dbReference type="Pfam" id="PF00314">
    <property type="entry name" value="Thaumatin"/>
    <property type="match status" value="1"/>
</dbReference>
<dbReference type="Gene3D" id="2.60.110.10">
    <property type="entry name" value="Thaumatin"/>
    <property type="match status" value="1"/>
</dbReference>
<dbReference type="InterPro" id="IPR037176">
    <property type="entry name" value="Osmotin/thaumatin-like_sf"/>
</dbReference>
<dbReference type="PANTHER" id="PTHR31048">
    <property type="entry name" value="OS03G0233200 PROTEIN"/>
    <property type="match status" value="1"/>
</dbReference>
<keyword evidence="2" id="KW-0732">Signal</keyword>
<evidence type="ECO:0000313" key="4">
    <source>
        <dbReference type="Proteomes" id="UP001215598"/>
    </source>
</evidence>
<dbReference type="InterPro" id="IPR001938">
    <property type="entry name" value="Thaumatin"/>
</dbReference>
<evidence type="ECO:0000256" key="2">
    <source>
        <dbReference type="SAM" id="SignalP"/>
    </source>
</evidence>
<sequence>MRSAVFVSLVMASMAAAQRSMTVHNACPFTIWPALFTSAGGVPSQPTGWEAPSLSSVTFSVPEDWNGRIWGRRDCDFSTNAGAKSCLDGGCSGGLLCDVTNETAAPPFTLTEFTLDAGGSDFVDVSLVNGFNLPVRIDNTAGCGTPSCTVDLNANCPAAQKGPLDSTGAAVGCKSACLIDQQAGNGENSPNCCTGTHDTPATCPPTGVTNFAYFKGNCPNAIAYPYDEGSTTLWECSSSSKAAYTVTFCP</sequence>
<accession>A0AAD7NXC3</accession>
<feature type="disulfide bond" evidence="1">
    <location>
        <begin position="75"/>
        <end position="86"/>
    </location>
</feature>
<reference evidence="3" key="1">
    <citation type="submission" date="2023-03" db="EMBL/GenBank/DDBJ databases">
        <title>Massive genome expansion in bonnet fungi (Mycena s.s.) driven by repeated elements and novel gene families across ecological guilds.</title>
        <authorList>
            <consortium name="Lawrence Berkeley National Laboratory"/>
            <person name="Harder C.B."/>
            <person name="Miyauchi S."/>
            <person name="Viragh M."/>
            <person name="Kuo A."/>
            <person name="Thoen E."/>
            <person name="Andreopoulos B."/>
            <person name="Lu D."/>
            <person name="Skrede I."/>
            <person name="Drula E."/>
            <person name="Henrissat B."/>
            <person name="Morin E."/>
            <person name="Kohler A."/>
            <person name="Barry K."/>
            <person name="LaButti K."/>
            <person name="Morin E."/>
            <person name="Salamov A."/>
            <person name="Lipzen A."/>
            <person name="Mereny Z."/>
            <person name="Hegedus B."/>
            <person name="Baldrian P."/>
            <person name="Stursova M."/>
            <person name="Weitz H."/>
            <person name="Taylor A."/>
            <person name="Grigoriev I.V."/>
            <person name="Nagy L.G."/>
            <person name="Martin F."/>
            <person name="Kauserud H."/>
        </authorList>
    </citation>
    <scope>NUCLEOTIDE SEQUENCE</scope>
    <source>
        <strain evidence="3">CBHHK182m</strain>
    </source>
</reference>
<evidence type="ECO:0000313" key="3">
    <source>
        <dbReference type="EMBL" id="KAJ7779684.1"/>
    </source>
</evidence>
<dbReference type="EMBL" id="JARKIB010000005">
    <property type="protein sequence ID" value="KAJ7779684.1"/>
    <property type="molecule type" value="Genomic_DNA"/>
</dbReference>